<dbReference type="InterPro" id="IPR036397">
    <property type="entry name" value="RNaseH_sf"/>
</dbReference>
<dbReference type="Gene3D" id="3.30.420.10">
    <property type="entry name" value="Ribonuclease H-like superfamily/Ribonuclease H"/>
    <property type="match status" value="1"/>
</dbReference>
<dbReference type="SUPFAM" id="SSF46600">
    <property type="entry name" value="C-terminal UvrC-binding domain of UvrB"/>
    <property type="match status" value="1"/>
</dbReference>
<dbReference type="Gene3D" id="3.40.1440.10">
    <property type="entry name" value="GIY-YIG endonuclease"/>
    <property type="match status" value="1"/>
</dbReference>
<dbReference type="InterPro" id="IPR012337">
    <property type="entry name" value="RNaseH-like_sf"/>
</dbReference>
<evidence type="ECO:0000259" key="2">
    <source>
        <dbReference type="PROSITE" id="PS50164"/>
    </source>
</evidence>
<dbReference type="PANTHER" id="PTHR30562:SF1">
    <property type="entry name" value="UVRABC SYSTEM PROTEIN C"/>
    <property type="match status" value="1"/>
</dbReference>
<dbReference type="AlphaFoldDB" id="A0A6J6TKQ5"/>
<dbReference type="InterPro" id="IPR047296">
    <property type="entry name" value="GIY-YIG_UvrC_Cho"/>
</dbReference>
<dbReference type="InterPro" id="IPR000305">
    <property type="entry name" value="GIY-YIG_endonuc"/>
</dbReference>
<dbReference type="SUPFAM" id="SSF53098">
    <property type="entry name" value="Ribonuclease H-like"/>
    <property type="match status" value="1"/>
</dbReference>
<dbReference type="GO" id="GO:0003677">
    <property type="term" value="F:DNA binding"/>
    <property type="evidence" value="ECO:0007669"/>
    <property type="project" value="InterPro"/>
</dbReference>
<feature type="domain" description="GIY-YIG" evidence="2">
    <location>
        <begin position="218"/>
        <end position="296"/>
    </location>
</feature>
<evidence type="ECO:0000313" key="3">
    <source>
        <dbReference type="EMBL" id="CAB4747147.1"/>
    </source>
</evidence>
<protein>
    <submittedName>
        <fullName evidence="3">Unannotated protein</fullName>
    </submittedName>
</protein>
<dbReference type="FunFam" id="3.30.420.10:FF:000045">
    <property type="entry name" value="3'-5' exonuclease DinG"/>
    <property type="match status" value="1"/>
</dbReference>
<dbReference type="GO" id="GO:0006289">
    <property type="term" value="P:nucleotide-excision repair"/>
    <property type="evidence" value="ECO:0007669"/>
    <property type="project" value="InterPro"/>
</dbReference>
<dbReference type="NCBIfam" id="NF005905">
    <property type="entry name" value="PRK07883.1-3"/>
    <property type="match status" value="1"/>
</dbReference>
<dbReference type="CDD" id="cd06127">
    <property type="entry name" value="DEDDh"/>
    <property type="match status" value="1"/>
</dbReference>
<dbReference type="SUPFAM" id="SSF82771">
    <property type="entry name" value="GIY-YIG endonuclease"/>
    <property type="match status" value="1"/>
</dbReference>
<dbReference type="InterPro" id="IPR013520">
    <property type="entry name" value="Ribonucl_H"/>
</dbReference>
<dbReference type="InterPro" id="IPR050066">
    <property type="entry name" value="UvrABC_protein_C"/>
</dbReference>
<dbReference type="EMBL" id="CAEZYZ010000090">
    <property type="protein sequence ID" value="CAB4747147.1"/>
    <property type="molecule type" value="Genomic_DNA"/>
</dbReference>
<dbReference type="GO" id="GO:0006260">
    <property type="term" value="P:DNA replication"/>
    <property type="evidence" value="ECO:0007669"/>
    <property type="project" value="InterPro"/>
</dbReference>
<feature type="region of interest" description="Disordered" evidence="1">
    <location>
        <begin position="580"/>
        <end position="602"/>
    </location>
</feature>
<evidence type="ECO:0000256" key="1">
    <source>
        <dbReference type="SAM" id="MobiDB-lite"/>
    </source>
</evidence>
<gene>
    <name evidence="3" type="ORF">UFOPK2810_00654</name>
</gene>
<dbReference type="InterPro" id="IPR036876">
    <property type="entry name" value="UVR_dom_sf"/>
</dbReference>
<dbReference type="SMART" id="SM00479">
    <property type="entry name" value="EXOIII"/>
    <property type="match status" value="1"/>
</dbReference>
<dbReference type="SMART" id="SM00465">
    <property type="entry name" value="GIYc"/>
    <property type="match status" value="1"/>
</dbReference>
<dbReference type="NCBIfam" id="NF005907">
    <property type="entry name" value="PRK07883.1-5"/>
    <property type="match status" value="1"/>
</dbReference>
<dbReference type="NCBIfam" id="TIGR00573">
    <property type="entry name" value="dnaq"/>
    <property type="match status" value="1"/>
</dbReference>
<dbReference type="PROSITE" id="PS50164">
    <property type="entry name" value="GIY_YIG"/>
    <property type="match status" value="1"/>
</dbReference>
<dbReference type="GO" id="GO:0009380">
    <property type="term" value="C:excinuclease repair complex"/>
    <property type="evidence" value="ECO:0007669"/>
    <property type="project" value="TreeGrafter"/>
</dbReference>
<accession>A0A6J6TKQ5</accession>
<dbReference type="CDD" id="cd10434">
    <property type="entry name" value="GIY-YIG_UvrC_Cho"/>
    <property type="match status" value="1"/>
</dbReference>
<dbReference type="PANTHER" id="PTHR30562">
    <property type="entry name" value="UVRC/OXIDOREDUCTASE"/>
    <property type="match status" value="1"/>
</dbReference>
<dbReference type="Pfam" id="PF00929">
    <property type="entry name" value="RNase_T"/>
    <property type="match status" value="1"/>
</dbReference>
<organism evidence="3">
    <name type="scientific">freshwater metagenome</name>
    <dbReference type="NCBI Taxonomy" id="449393"/>
    <lineage>
        <taxon>unclassified sequences</taxon>
        <taxon>metagenomes</taxon>
        <taxon>ecological metagenomes</taxon>
    </lineage>
</organism>
<name>A0A6J6TKQ5_9ZZZZ</name>
<dbReference type="GO" id="GO:0003887">
    <property type="term" value="F:DNA-directed DNA polymerase activity"/>
    <property type="evidence" value="ECO:0007669"/>
    <property type="project" value="InterPro"/>
</dbReference>
<sequence>MHEQLTTDGLGLPLSHATFVVVDLETTGGSPAEAGITEIGAVRIRGGEVIGEFSTLVNPGVPIPPFVAALTGITDALLAGAPRLGAVLPSFLEFMHGSILIAHNAPYDIGFLKGACQKFYYPWPSPPVLDTARIARVTLQPGEVRNCKLGTLAAYFQATVTPTHRAFDDARATADVFHALVGRLGNLGVQTVEDLQAYSSKVSPVQRSKRHLAAGLPDAPGVYVFKDQTGAALYIGTSKSIRTRVRGYFTASETRRRMAEMVGIAHEVTPIVCASVLEARVRELRLIAEHRPRYNHRSKRPEKQVWLKLTAEHAPRLSLVRTVLDDAGCGARYLGPFSSMSSAQFAADALTAAFPLRTCTGAIARRPRSETAGCVRAELGTCPAPCMASGDVEQYAMLADGVRRAMSGDVREIVAAVSARMTALAEADRFEDAAGWRDRLGALLHASVRTQRLAMLAANPEILAAQQTPDGGWEIHCIRYGTLAGAVSVERGVDPRPAIEALKSSAEHVTPTDTAATSGLAEEADAIGAWLEGARLVEAAVPLSLPLACGGELALRLSRVQHVMRDTAPAAGDYQWQSRHVRAGEQRPTGARAVPVTRISTT</sequence>
<reference evidence="3" key="1">
    <citation type="submission" date="2020-05" db="EMBL/GenBank/DDBJ databases">
        <authorList>
            <person name="Chiriac C."/>
            <person name="Salcher M."/>
            <person name="Ghai R."/>
            <person name="Kavagutti S V."/>
        </authorList>
    </citation>
    <scope>NUCLEOTIDE SEQUENCE</scope>
</reference>
<dbReference type="InterPro" id="IPR035901">
    <property type="entry name" value="GIY-YIG_endonuc_sf"/>
</dbReference>
<dbReference type="InterPro" id="IPR006054">
    <property type="entry name" value="DnaQ"/>
</dbReference>
<proteinExistence type="predicted"/>